<dbReference type="InterPro" id="IPR052342">
    <property type="entry name" value="MCH/BMMD"/>
</dbReference>
<dbReference type="InterPro" id="IPR029069">
    <property type="entry name" value="HotDog_dom_sf"/>
</dbReference>
<dbReference type="RefSeq" id="WP_310098909.1">
    <property type="nucleotide sequence ID" value="NZ_JAVDUU010000003.1"/>
</dbReference>
<dbReference type="SUPFAM" id="SSF54637">
    <property type="entry name" value="Thioesterase/thiol ester dehydrase-isomerase"/>
    <property type="match status" value="1"/>
</dbReference>
<dbReference type="PANTHER" id="PTHR43664:SF1">
    <property type="entry name" value="BETA-METHYLMALYL-COA DEHYDRATASE"/>
    <property type="match status" value="1"/>
</dbReference>
<name>A0ABU1TGE7_9SPHI</name>
<sequence length="166" mass="18034">MKNNPNAPAVFNPDDFLIVPAKTFEELQIGEIFRAPSRTLTNAHSAAFQTVSCDNHPVHYDEVWAKKHGHKAPVIHGLQVLAFTAPGATMFPHVIGEVFIAFTELSCKFLKEVNAGDTLYAALEIISLTPQGNTGIVETAATIHNQNGDLVLSGTHKYLLKTKSNA</sequence>
<reference evidence="2 3" key="1">
    <citation type="submission" date="2023-07" db="EMBL/GenBank/DDBJ databases">
        <title>Sorghum-associated microbial communities from plants grown in Nebraska, USA.</title>
        <authorList>
            <person name="Schachtman D."/>
        </authorList>
    </citation>
    <scope>NUCLEOTIDE SEQUENCE [LARGE SCALE GENOMIC DNA]</scope>
    <source>
        <strain evidence="2 3">3262</strain>
    </source>
</reference>
<protein>
    <submittedName>
        <fullName evidence="2">Acyl dehydratase</fullName>
    </submittedName>
</protein>
<organism evidence="2 3">
    <name type="scientific">Mucilaginibacter pocheonensis</name>
    <dbReference type="NCBI Taxonomy" id="398050"/>
    <lineage>
        <taxon>Bacteria</taxon>
        <taxon>Pseudomonadati</taxon>
        <taxon>Bacteroidota</taxon>
        <taxon>Sphingobacteriia</taxon>
        <taxon>Sphingobacteriales</taxon>
        <taxon>Sphingobacteriaceae</taxon>
        <taxon>Mucilaginibacter</taxon>
    </lineage>
</organism>
<dbReference type="InterPro" id="IPR002539">
    <property type="entry name" value="MaoC-like_dom"/>
</dbReference>
<keyword evidence="3" id="KW-1185">Reference proteome</keyword>
<accession>A0ABU1TGE7</accession>
<dbReference type="Proteomes" id="UP001247620">
    <property type="component" value="Unassembled WGS sequence"/>
</dbReference>
<dbReference type="Pfam" id="PF01575">
    <property type="entry name" value="MaoC_dehydratas"/>
    <property type="match status" value="1"/>
</dbReference>
<dbReference type="CDD" id="cd03441">
    <property type="entry name" value="R_hydratase_like"/>
    <property type="match status" value="1"/>
</dbReference>
<gene>
    <name evidence="2" type="ORF">J2W55_003743</name>
</gene>
<comment type="caution">
    <text evidence="2">The sequence shown here is derived from an EMBL/GenBank/DDBJ whole genome shotgun (WGS) entry which is preliminary data.</text>
</comment>
<dbReference type="Gene3D" id="3.10.129.10">
    <property type="entry name" value="Hotdog Thioesterase"/>
    <property type="match status" value="1"/>
</dbReference>
<proteinExistence type="predicted"/>
<evidence type="ECO:0000259" key="1">
    <source>
        <dbReference type="Pfam" id="PF01575"/>
    </source>
</evidence>
<dbReference type="PANTHER" id="PTHR43664">
    <property type="entry name" value="MONOAMINE OXIDASE-RELATED"/>
    <property type="match status" value="1"/>
</dbReference>
<evidence type="ECO:0000313" key="3">
    <source>
        <dbReference type="Proteomes" id="UP001247620"/>
    </source>
</evidence>
<dbReference type="EMBL" id="JAVDUU010000003">
    <property type="protein sequence ID" value="MDR6943890.1"/>
    <property type="molecule type" value="Genomic_DNA"/>
</dbReference>
<feature type="domain" description="MaoC-like" evidence="1">
    <location>
        <begin position="29"/>
        <end position="131"/>
    </location>
</feature>
<evidence type="ECO:0000313" key="2">
    <source>
        <dbReference type="EMBL" id="MDR6943890.1"/>
    </source>
</evidence>